<dbReference type="PANTHER" id="PTHR43280">
    <property type="entry name" value="ARAC-FAMILY TRANSCRIPTIONAL REGULATOR"/>
    <property type="match status" value="1"/>
</dbReference>
<gene>
    <name evidence="4" type="ORF">ACFOS1_20145</name>
</gene>
<evidence type="ECO:0000313" key="5">
    <source>
        <dbReference type="Proteomes" id="UP001595793"/>
    </source>
</evidence>
<name>A0ABV8HFX9_9FLAO</name>
<sequence>MSLLASYVAYFVLHSSLGNFTFTSVSLILFILLAFFLVMLCNRGLIFRENNTETEQSYIDYNTATEYSKLLDKIMCKEKFFLIHNLKIKQISRHLMLTPGELDYILLKAKRKTFNEYLDDFRIKELKEMLNIPEYQECDLKCLAEACGFDDYSDFEKALSRTYHIKPENFRRELLEEY</sequence>
<protein>
    <submittedName>
        <fullName evidence="4">Helix-turn-helix domain-containing protein</fullName>
    </submittedName>
</protein>
<dbReference type="Gene3D" id="1.10.10.60">
    <property type="entry name" value="Homeodomain-like"/>
    <property type="match status" value="1"/>
</dbReference>
<keyword evidence="2" id="KW-0812">Transmembrane</keyword>
<dbReference type="EMBL" id="JBHSAS010000034">
    <property type="protein sequence ID" value="MFC4029740.1"/>
    <property type="molecule type" value="Genomic_DNA"/>
</dbReference>
<feature type="transmembrane region" description="Helical" evidence="2">
    <location>
        <begin position="20"/>
        <end position="41"/>
    </location>
</feature>
<dbReference type="PROSITE" id="PS01124">
    <property type="entry name" value="HTH_ARAC_FAMILY_2"/>
    <property type="match status" value="1"/>
</dbReference>
<proteinExistence type="predicted"/>
<evidence type="ECO:0000256" key="1">
    <source>
        <dbReference type="ARBA" id="ARBA00023125"/>
    </source>
</evidence>
<feature type="domain" description="HTH araC/xylS-type" evidence="3">
    <location>
        <begin position="72"/>
        <end position="173"/>
    </location>
</feature>
<dbReference type="InterPro" id="IPR018060">
    <property type="entry name" value="HTH_AraC"/>
</dbReference>
<dbReference type="Pfam" id="PF12833">
    <property type="entry name" value="HTH_18"/>
    <property type="match status" value="1"/>
</dbReference>
<evidence type="ECO:0000256" key="2">
    <source>
        <dbReference type="SAM" id="Phobius"/>
    </source>
</evidence>
<organism evidence="4 5">
    <name type="scientific">Zunongwangia endophytica</name>
    <dbReference type="NCBI Taxonomy" id="1808945"/>
    <lineage>
        <taxon>Bacteria</taxon>
        <taxon>Pseudomonadati</taxon>
        <taxon>Bacteroidota</taxon>
        <taxon>Flavobacteriia</taxon>
        <taxon>Flavobacteriales</taxon>
        <taxon>Flavobacteriaceae</taxon>
        <taxon>Zunongwangia</taxon>
    </lineage>
</organism>
<dbReference type="SMART" id="SM00342">
    <property type="entry name" value="HTH_ARAC"/>
    <property type="match status" value="1"/>
</dbReference>
<evidence type="ECO:0000313" key="4">
    <source>
        <dbReference type="EMBL" id="MFC4029740.1"/>
    </source>
</evidence>
<evidence type="ECO:0000259" key="3">
    <source>
        <dbReference type="PROSITE" id="PS01124"/>
    </source>
</evidence>
<dbReference type="PANTHER" id="PTHR43280:SF29">
    <property type="entry name" value="ARAC-FAMILY TRANSCRIPTIONAL REGULATOR"/>
    <property type="match status" value="1"/>
</dbReference>
<keyword evidence="5" id="KW-1185">Reference proteome</keyword>
<dbReference type="Proteomes" id="UP001595793">
    <property type="component" value="Unassembled WGS sequence"/>
</dbReference>
<accession>A0ABV8HFX9</accession>
<keyword evidence="1" id="KW-0238">DNA-binding</keyword>
<keyword evidence="2" id="KW-1133">Transmembrane helix</keyword>
<comment type="caution">
    <text evidence="4">The sequence shown here is derived from an EMBL/GenBank/DDBJ whole genome shotgun (WGS) entry which is preliminary data.</text>
</comment>
<reference evidence="5" key="1">
    <citation type="journal article" date="2019" name="Int. J. Syst. Evol. Microbiol.">
        <title>The Global Catalogue of Microorganisms (GCM) 10K type strain sequencing project: providing services to taxonomists for standard genome sequencing and annotation.</title>
        <authorList>
            <consortium name="The Broad Institute Genomics Platform"/>
            <consortium name="The Broad Institute Genome Sequencing Center for Infectious Disease"/>
            <person name="Wu L."/>
            <person name="Ma J."/>
        </authorList>
    </citation>
    <scope>NUCLEOTIDE SEQUENCE [LARGE SCALE GENOMIC DNA]</scope>
    <source>
        <strain evidence="5">CECT 9128</strain>
    </source>
</reference>
<dbReference type="RefSeq" id="WP_290231958.1">
    <property type="nucleotide sequence ID" value="NZ_JAUFPZ010000002.1"/>
</dbReference>
<keyword evidence="2" id="KW-0472">Membrane</keyword>